<accession>A0A6G5AI96</accession>
<keyword evidence="1" id="KW-0812">Transmembrane</keyword>
<feature type="transmembrane region" description="Helical" evidence="1">
    <location>
        <begin position="49"/>
        <end position="73"/>
    </location>
</feature>
<dbReference type="AlphaFoldDB" id="A0A6G5AI96"/>
<proteinExistence type="predicted"/>
<name>A0A6G5AI96_RHIMP</name>
<organism evidence="2">
    <name type="scientific">Rhipicephalus microplus</name>
    <name type="common">Cattle tick</name>
    <name type="synonym">Boophilus microplus</name>
    <dbReference type="NCBI Taxonomy" id="6941"/>
    <lineage>
        <taxon>Eukaryota</taxon>
        <taxon>Metazoa</taxon>
        <taxon>Ecdysozoa</taxon>
        <taxon>Arthropoda</taxon>
        <taxon>Chelicerata</taxon>
        <taxon>Arachnida</taxon>
        <taxon>Acari</taxon>
        <taxon>Parasitiformes</taxon>
        <taxon>Ixodida</taxon>
        <taxon>Ixodoidea</taxon>
        <taxon>Ixodidae</taxon>
        <taxon>Rhipicephalinae</taxon>
        <taxon>Rhipicephalus</taxon>
        <taxon>Boophilus</taxon>
    </lineage>
</organism>
<sequence>MTKHDRSLLLWFLCTLVRIPCNVCRLWSVAPTRARTLVRKVHTGQMPILVYVGYWPLAFCLLCDVQQPALAVLKKRRRRALYERGHTRKWQLRAPLLSSPYHG</sequence>
<dbReference type="EMBL" id="GIKN01007484">
    <property type="protein sequence ID" value="NIE49757.1"/>
    <property type="molecule type" value="Transcribed_RNA"/>
</dbReference>
<keyword evidence="1" id="KW-1133">Transmembrane helix</keyword>
<evidence type="ECO:0000313" key="2">
    <source>
        <dbReference type="EMBL" id="NIE49757.1"/>
    </source>
</evidence>
<keyword evidence="1" id="KW-0472">Membrane</keyword>
<protein>
    <submittedName>
        <fullName evidence="2">Uncharacterized protein</fullName>
    </submittedName>
</protein>
<evidence type="ECO:0000256" key="1">
    <source>
        <dbReference type="SAM" id="Phobius"/>
    </source>
</evidence>
<reference evidence="2" key="1">
    <citation type="submission" date="2020-03" db="EMBL/GenBank/DDBJ databases">
        <title>A transcriptome and proteome of the tick Rhipicephalus microplus shaped by the genetic composition of its hosts and developmental stage.</title>
        <authorList>
            <person name="Garcia G.R."/>
            <person name="Ribeiro J.M.C."/>
            <person name="Maruyama S.R."/>
            <person name="Gardinasse L.G."/>
            <person name="Nelson K."/>
            <person name="Ferreira B.R."/>
            <person name="Andrade T.G."/>
            <person name="Santos I.K.F.M."/>
        </authorList>
    </citation>
    <scope>NUCLEOTIDE SEQUENCE</scope>
    <source>
        <strain evidence="2">NSGR</strain>
        <tissue evidence="2">Salivary glands</tissue>
    </source>
</reference>